<keyword evidence="1" id="KW-0472">Membrane</keyword>
<dbReference type="EMBL" id="VIGW01000002">
    <property type="protein sequence ID" value="TWS20502.1"/>
    <property type="molecule type" value="Genomic_DNA"/>
</dbReference>
<reference evidence="2 3" key="1">
    <citation type="submission" date="2019-06" db="EMBL/GenBank/DDBJ databases">
        <title>Tsukamurella conjunctivitidis sp. nov., Tsukamurella assacharolytica sp. nov. and Tsukamurella sputae sp. nov. isolated from patients with conjunctivitis, bacteraemia (lymphoma) and respiratory infection (sputum) in Hong Kong.</title>
        <authorList>
            <person name="Teng J.L.L."/>
            <person name="Lee H.H."/>
            <person name="Fong J.Y.H."/>
            <person name="Fok K.M.N."/>
            <person name="Lau S.K.P."/>
            <person name="Woo P.C.Y."/>
        </authorList>
    </citation>
    <scope>NUCLEOTIDE SEQUENCE [LARGE SCALE GENOMIC DNA]</scope>
    <source>
        <strain evidence="2 3">HKU71</strain>
    </source>
</reference>
<proteinExistence type="predicted"/>
<dbReference type="Proteomes" id="UP000317291">
    <property type="component" value="Unassembled WGS sequence"/>
</dbReference>
<feature type="transmembrane region" description="Helical" evidence="1">
    <location>
        <begin position="205"/>
        <end position="228"/>
    </location>
</feature>
<evidence type="ECO:0000313" key="3">
    <source>
        <dbReference type="Proteomes" id="UP000317291"/>
    </source>
</evidence>
<feature type="transmembrane region" description="Helical" evidence="1">
    <location>
        <begin position="47"/>
        <end position="67"/>
    </location>
</feature>
<feature type="transmembrane region" description="Helical" evidence="1">
    <location>
        <begin position="132"/>
        <end position="155"/>
    </location>
</feature>
<keyword evidence="1" id="KW-0812">Transmembrane</keyword>
<feature type="transmembrane region" description="Helical" evidence="1">
    <location>
        <begin position="9"/>
        <end position="35"/>
    </location>
</feature>
<dbReference type="AlphaFoldDB" id="A0A5C5RCY4"/>
<dbReference type="InterPro" id="IPR009781">
    <property type="entry name" value="DUF1345"/>
</dbReference>
<keyword evidence="1" id="KW-1133">Transmembrane helix</keyword>
<sequence>MVSRMYRRWLLPGATRIGVSLVGAVVFSFLLLWFTRNRANALTLHDASVVLFGFFLVTYLLTTLIVFSTTRLDTVADWTRSFPPADSFRRSLRTEMPALVSIFVVSFASLLVASVWIPGSSESAFSMLTRKIIGGGLIGIAWACIALAFAVKFLVDDVSSNYSSLTFSGSEVKRSWSDYCYFAVSVMATFGTTDTTVNTRSARNSVAVNGCIAFLFNTVTVAVAVASLTA</sequence>
<evidence type="ECO:0000313" key="2">
    <source>
        <dbReference type="EMBL" id="TWS20502.1"/>
    </source>
</evidence>
<keyword evidence="3" id="KW-1185">Reference proteome</keyword>
<name>A0A5C5RCY4_9ACTN</name>
<evidence type="ECO:0000256" key="1">
    <source>
        <dbReference type="SAM" id="Phobius"/>
    </source>
</evidence>
<dbReference type="Pfam" id="PF07077">
    <property type="entry name" value="DUF1345"/>
    <property type="match status" value="1"/>
</dbReference>
<feature type="transmembrane region" description="Helical" evidence="1">
    <location>
        <begin position="98"/>
        <end position="117"/>
    </location>
</feature>
<organism evidence="2 3">
    <name type="scientific">Tsukamurella asaccharolytica</name>
    <dbReference type="NCBI Taxonomy" id="2592067"/>
    <lineage>
        <taxon>Bacteria</taxon>
        <taxon>Bacillati</taxon>
        <taxon>Actinomycetota</taxon>
        <taxon>Actinomycetes</taxon>
        <taxon>Mycobacteriales</taxon>
        <taxon>Tsukamurellaceae</taxon>
        <taxon>Tsukamurella</taxon>
    </lineage>
</organism>
<gene>
    <name evidence="2" type="ORF">FK529_03925</name>
</gene>
<protein>
    <submittedName>
        <fullName evidence="2">DUF1345 domain-containing protein</fullName>
    </submittedName>
</protein>
<comment type="caution">
    <text evidence="2">The sequence shown here is derived from an EMBL/GenBank/DDBJ whole genome shotgun (WGS) entry which is preliminary data.</text>
</comment>
<accession>A0A5C5RCY4</accession>